<evidence type="ECO:0000313" key="2">
    <source>
        <dbReference type="Proteomes" id="UP000189739"/>
    </source>
</evidence>
<reference evidence="1 2" key="1">
    <citation type="submission" date="2016-07" db="EMBL/GenBank/DDBJ databases">
        <title>Genomic analysis of zinc-resistant bacterium Mucilaginibacter pedocola TBZ30.</title>
        <authorList>
            <person name="Huang J."/>
            <person name="Tang J."/>
        </authorList>
    </citation>
    <scope>NUCLEOTIDE SEQUENCE [LARGE SCALE GENOMIC DNA]</scope>
    <source>
        <strain evidence="1 2">TBZ30</strain>
    </source>
</reference>
<accession>A0A1S9PB79</accession>
<protein>
    <recommendedName>
        <fullName evidence="3">SPOR domain-containing protein</fullName>
    </recommendedName>
</protein>
<name>A0A1S9PB79_9SPHI</name>
<keyword evidence="2" id="KW-1185">Reference proteome</keyword>
<proteinExistence type="predicted"/>
<sequence length="184" mass="20053">MLFIACNPKPAKPTLRINKITPVAQIKTASNTLNGANNNAISQADSTESGIDDPDAFADYYVVVADTGLSYHELHTKMLALNQTLNTPIDTMDRGYNSKKDLIALPEDSDDDMYAGDYFPRRYPSSALSLEYMQFYKPNSAEKTIALVTGIYESKTSADSALNALKPSAGAFAVKAHIYVGCMH</sequence>
<dbReference type="STRING" id="1792845.BC343_11375"/>
<comment type="caution">
    <text evidence="1">The sequence shown here is derived from an EMBL/GenBank/DDBJ whole genome shotgun (WGS) entry which is preliminary data.</text>
</comment>
<dbReference type="EMBL" id="MBTF01000034">
    <property type="protein sequence ID" value="OOQ58236.1"/>
    <property type="molecule type" value="Genomic_DNA"/>
</dbReference>
<dbReference type="Proteomes" id="UP000189739">
    <property type="component" value="Unassembled WGS sequence"/>
</dbReference>
<evidence type="ECO:0008006" key="3">
    <source>
        <dbReference type="Google" id="ProtNLM"/>
    </source>
</evidence>
<dbReference type="AlphaFoldDB" id="A0A1S9PB79"/>
<evidence type="ECO:0000313" key="1">
    <source>
        <dbReference type="EMBL" id="OOQ58236.1"/>
    </source>
</evidence>
<gene>
    <name evidence="1" type="ORF">BC343_11375</name>
</gene>
<organism evidence="1 2">
    <name type="scientific">Mucilaginibacter pedocola</name>
    <dbReference type="NCBI Taxonomy" id="1792845"/>
    <lineage>
        <taxon>Bacteria</taxon>
        <taxon>Pseudomonadati</taxon>
        <taxon>Bacteroidota</taxon>
        <taxon>Sphingobacteriia</taxon>
        <taxon>Sphingobacteriales</taxon>
        <taxon>Sphingobacteriaceae</taxon>
        <taxon>Mucilaginibacter</taxon>
    </lineage>
</organism>